<evidence type="ECO:0000256" key="2">
    <source>
        <dbReference type="ARBA" id="ARBA00023054"/>
    </source>
</evidence>
<dbReference type="GO" id="GO:0034045">
    <property type="term" value="C:phagophore assembly site membrane"/>
    <property type="evidence" value="ECO:0007669"/>
    <property type="project" value="TreeGrafter"/>
</dbReference>
<keyword evidence="7" id="KW-1185">Reference proteome</keyword>
<dbReference type="GO" id="GO:0019901">
    <property type="term" value="F:protein kinase binding"/>
    <property type="evidence" value="ECO:0007669"/>
    <property type="project" value="TreeGrafter"/>
</dbReference>
<dbReference type="GO" id="GO:0034517">
    <property type="term" value="P:ribophagy"/>
    <property type="evidence" value="ECO:0007669"/>
    <property type="project" value="TreeGrafter"/>
</dbReference>
<name>A0AAW2YLL9_9EUKA</name>
<dbReference type="Proteomes" id="UP001431209">
    <property type="component" value="Unassembled WGS sequence"/>
</dbReference>
<evidence type="ECO:0000313" key="6">
    <source>
        <dbReference type="EMBL" id="KAL0478130.1"/>
    </source>
</evidence>
<evidence type="ECO:0000256" key="3">
    <source>
        <dbReference type="SAM" id="Coils"/>
    </source>
</evidence>
<organism evidence="6 7">
    <name type="scientific">Acrasis kona</name>
    <dbReference type="NCBI Taxonomy" id="1008807"/>
    <lineage>
        <taxon>Eukaryota</taxon>
        <taxon>Discoba</taxon>
        <taxon>Heterolobosea</taxon>
        <taxon>Tetramitia</taxon>
        <taxon>Eutetramitia</taxon>
        <taxon>Acrasidae</taxon>
        <taxon>Acrasis</taxon>
    </lineage>
</organism>
<dbReference type="GO" id="GO:0060090">
    <property type="term" value="F:molecular adaptor activity"/>
    <property type="evidence" value="ECO:0007669"/>
    <property type="project" value="TreeGrafter"/>
</dbReference>
<dbReference type="InterPro" id="IPR040040">
    <property type="entry name" value="ATG11"/>
</dbReference>
<dbReference type="GO" id="GO:0034727">
    <property type="term" value="P:piecemeal microautophagy of the nucleus"/>
    <property type="evidence" value="ECO:0007669"/>
    <property type="project" value="TreeGrafter"/>
</dbReference>
<dbReference type="GO" id="GO:0000045">
    <property type="term" value="P:autophagosome assembly"/>
    <property type="evidence" value="ECO:0007669"/>
    <property type="project" value="InterPro"/>
</dbReference>
<dbReference type="PANTHER" id="PTHR13222:SF1">
    <property type="entry name" value="RB1-INDUCIBLE COILED-COIL PROTEIN 1"/>
    <property type="match status" value="1"/>
</dbReference>
<proteinExistence type="predicted"/>
<dbReference type="Pfam" id="PF10377">
    <property type="entry name" value="ATG11"/>
    <property type="match status" value="1"/>
</dbReference>
<protein>
    <submittedName>
        <fullName evidence="6">Myosin</fullName>
    </submittedName>
</protein>
<gene>
    <name evidence="6" type="ORF">AKO1_008429</name>
</gene>
<feature type="domain" description="Autophagy-related protein 11 C-terminal" evidence="5">
    <location>
        <begin position="1030"/>
        <end position="1114"/>
    </location>
</feature>
<reference evidence="6 7" key="1">
    <citation type="submission" date="2024-03" db="EMBL/GenBank/DDBJ databases">
        <title>The Acrasis kona genome and developmental transcriptomes reveal deep origins of eukaryotic multicellular pathways.</title>
        <authorList>
            <person name="Sheikh S."/>
            <person name="Fu C.-J."/>
            <person name="Brown M.W."/>
            <person name="Baldauf S.L."/>
        </authorList>
    </citation>
    <scope>NUCLEOTIDE SEQUENCE [LARGE SCALE GENOMIC DNA]</scope>
    <source>
        <strain evidence="6 7">ATCC MYA-3509</strain>
    </source>
</reference>
<evidence type="ECO:0000256" key="1">
    <source>
        <dbReference type="ARBA" id="ARBA00023006"/>
    </source>
</evidence>
<dbReference type="AlphaFoldDB" id="A0AAW2YLL9"/>
<evidence type="ECO:0000259" key="5">
    <source>
        <dbReference type="Pfam" id="PF10377"/>
    </source>
</evidence>
<dbReference type="GO" id="GO:0000422">
    <property type="term" value="P:autophagy of mitochondrion"/>
    <property type="evidence" value="ECO:0007669"/>
    <property type="project" value="TreeGrafter"/>
</dbReference>
<keyword evidence="2 3" id="KW-0175">Coiled coil</keyword>
<dbReference type="InterPro" id="IPR019460">
    <property type="entry name" value="Atg11_C"/>
</dbReference>
<evidence type="ECO:0000256" key="4">
    <source>
        <dbReference type="SAM" id="MobiDB-lite"/>
    </source>
</evidence>
<keyword evidence="1" id="KW-0072">Autophagy</keyword>
<feature type="region of interest" description="Disordered" evidence="4">
    <location>
        <begin position="569"/>
        <end position="590"/>
    </location>
</feature>
<sequence>MEVHKVFNADTGILINTFSSQEEVLAQEQQWKQKQPTILLLKRQDQTYYDDDAEVYFLFSTQTEDMKEEEQRLEQPLPMSQLVPKPPALDVKHPDYIKTLSQYYADILNTSLNREKECKQLKESSLLRRDAIRSLVNHYLKLLLKETSTFCETFLPGGTKNVITALKSTKCTQSESHDTLMSFLSGIDPDYSEEGLNNSYKTVQEVLNTSRTTIEMQQPAFKFCQGRINDYSHQVSHDNGMIDEWRQHLFDTKNMIEKMEIAHQEFETHRITLEKLIKNRTDSSLLVLSAIQELEQSQIEKRLLHEDDRLREELWKCMHLASKENARIKMIPMMKLRTRMAQFLAMLDGVYQTVHKALVNGALLRIKFAYHLPSIYSLMITEVLRRREFKSNLQIDFDQFLARLEKTFVAENEQRTCYKNDLKLKMGSDSNQKEILDSLVSGLMDKIQDSEIIKSFKNLKSKLIDDLDIKLLQVDPNAKEECEFVFIDEEFQEAKSTHDADGDDDDANVNQKRNVLDMATNMGATLFFNEVNKQGKQVKEMIHHVNQKERIRRQEQQARRATIDQQAQFIKDDDDQNVSIQQQPSPSPPSVAIVEQETISLEKHNEKIRELESELDRLRSGLNDLEMESTEKLDRYQLLTDEQSSQIHSLNQSLELLKKESHQSHQELLKNHHQELNSLQKKHQVEFENKVDDLTREYTRQLSDSKQAIENLQSKSNSISQFKSRITQLESTVEHLNRINESTNQDWSNDKKTIEKLMNANKNSSDDLTLEKNKVEHLTKELEMLKSQNERHESEAIQLSNQIKNQKALLVQSNSKISNLDSNVTDLKSQVSSLHQELSTQKEINLDLQHKITNLLGQPKQVVQPLNQDYESKIQQLSELVSNSSKVISNLNSKVNQWEKVISHLKKQFTVTMTTRMSHLTDASRELSEAQAKVNQSGTSYQRQQKIFRLNLIQQGKIVKQTIAEYVDVMACMSSVSPLIGDLIDFAKQSLGDLDQIMTQCEIMCREELEEEKDDSVVVSSCQHHQGNGANHNRSVVVSGFSVDDKIVFFRSQNEGLWEAFNIDMPNYFLSPEAVMSLKSKKKGQYDSTHVAIGLAVEIEKCNCPENASNPLNLRGPYHIVTAVLD</sequence>
<comment type="caution">
    <text evidence="6">The sequence shown here is derived from an EMBL/GenBank/DDBJ whole genome shotgun (WGS) entry which is preliminary data.</text>
</comment>
<evidence type="ECO:0000313" key="7">
    <source>
        <dbReference type="Proteomes" id="UP001431209"/>
    </source>
</evidence>
<dbReference type="EMBL" id="JAOPGA020000310">
    <property type="protein sequence ID" value="KAL0478130.1"/>
    <property type="molecule type" value="Genomic_DNA"/>
</dbReference>
<dbReference type="GO" id="GO:1990316">
    <property type="term" value="C:Atg1/ULK1 kinase complex"/>
    <property type="evidence" value="ECO:0007669"/>
    <property type="project" value="TreeGrafter"/>
</dbReference>
<dbReference type="PANTHER" id="PTHR13222">
    <property type="entry name" value="RB1-INDUCIBLE COILED-COIL"/>
    <property type="match status" value="1"/>
</dbReference>
<dbReference type="GO" id="GO:0061709">
    <property type="term" value="P:reticulophagy"/>
    <property type="evidence" value="ECO:0007669"/>
    <property type="project" value="TreeGrafter"/>
</dbReference>
<accession>A0AAW2YLL9</accession>
<feature type="coiled-coil region" evidence="3">
    <location>
        <begin position="594"/>
        <end position="837"/>
    </location>
</feature>